<feature type="compositionally biased region" description="Basic and acidic residues" evidence="1">
    <location>
        <begin position="21"/>
        <end position="33"/>
    </location>
</feature>
<sequence>MRAMETSTAVARARVAVASETRARRGKTIDSRARSTRARAGSDDASTMREMRAAYERTRANPGADAVIEAVRELAEQEFGLSGVAFNEVMGKIDECFDFVPTAYASGVGTSRETRNAAGTNNGSCKTFYFAKMCGLSEKAAVRLFCEHYEDVANAPDGDSHANIRAFMENGYAGLTFEGEALVAKGSGSNDI</sequence>
<dbReference type="Gene3D" id="3.20.160.10">
    <property type="entry name" value="vpa0580 domain like"/>
    <property type="match status" value="1"/>
</dbReference>
<organism evidence="2">
    <name type="scientific">Ostreococcus tauri</name>
    <name type="common">Marine green alga</name>
    <dbReference type="NCBI Taxonomy" id="70448"/>
    <lineage>
        <taxon>Eukaryota</taxon>
        <taxon>Viridiplantae</taxon>
        <taxon>Chlorophyta</taxon>
        <taxon>Mamiellophyceae</taxon>
        <taxon>Mamiellales</taxon>
        <taxon>Bathycoccaceae</taxon>
        <taxon>Ostreococcus</taxon>
    </lineage>
</organism>
<dbReference type="InterPro" id="IPR038604">
    <property type="entry name" value="HopJ_sf"/>
</dbReference>
<proteinExistence type="predicted"/>
<gene>
    <name evidence="2" type="ORF">BE221DRAFT_192949</name>
</gene>
<name>A0A1Y5IDR1_OSTTA</name>
<protein>
    <submittedName>
        <fullName evidence="2">HopJ type III effector protein-domain-containing protein</fullName>
    </submittedName>
</protein>
<dbReference type="Pfam" id="PF08888">
    <property type="entry name" value="HopJ"/>
    <property type="match status" value="1"/>
</dbReference>
<reference evidence="2" key="1">
    <citation type="submission" date="2017-04" db="EMBL/GenBank/DDBJ databases">
        <title>Population genomics of picophytoplankton unveils novel chromosome hypervariability.</title>
        <authorList>
            <consortium name="DOE Joint Genome Institute"/>
            <person name="Blanc-Mathieu R."/>
            <person name="Krasovec M."/>
            <person name="Hebrard M."/>
            <person name="Yau S."/>
            <person name="Desgranges E."/>
            <person name="Martin J."/>
            <person name="Schackwitz W."/>
            <person name="Kuo A."/>
            <person name="Salin G."/>
            <person name="Donnadieu C."/>
            <person name="Desdevises Y."/>
            <person name="Sanchez-Ferandin S."/>
            <person name="Moreau H."/>
            <person name="Rivals E."/>
            <person name="Grigoriev I.V."/>
            <person name="Grimsley N."/>
            <person name="Eyre-Walker A."/>
            <person name="Piganeau G."/>
        </authorList>
    </citation>
    <scope>NUCLEOTIDE SEQUENCE [LARGE SCALE GENOMIC DNA]</scope>
    <source>
        <strain evidence="2">RCC 1115</strain>
    </source>
</reference>
<evidence type="ECO:0000313" key="2">
    <source>
        <dbReference type="EMBL" id="OUS45282.1"/>
    </source>
</evidence>
<feature type="region of interest" description="Disordered" evidence="1">
    <location>
        <begin position="21"/>
        <end position="48"/>
    </location>
</feature>
<dbReference type="InterPro" id="IPR014984">
    <property type="entry name" value="HopJ"/>
</dbReference>
<dbReference type="eggNOG" id="ENOG502S8T7">
    <property type="taxonomic scope" value="Eukaryota"/>
</dbReference>
<dbReference type="Proteomes" id="UP000195557">
    <property type="component" value="Unassembled WGS sequence"/>
</dbReference>
<evidence type="ECO:0000256" key="1">
    <source>
        <dbReference type="SAM" id="MobiDB-lite"/>
    </source>
</evidence>
<dbReference type="EMBL" id="KZ155790">
    <property type="protein sequence ID" value="OUS45282.1"/>
    <property type="molecule type" value="Genomic_DNA"/>
</dbReference>
<dbReference type="AlphaFoldDB" id="A0A1Y5IDR1"/>
<accession>A0A1Y5IDR1</accession>